<gene>
    <name evidence="1" type="ORF">H9630_10765</name>
</gene>
<protein>
    <submittedName>
        <fullName evidence="1">Uncharacterized protein</fullName>
    </submittedName>
</protein>
<comment type="caution">
    <text evidence="1">The sequence shown here is derived from an EMBL/GenBank/DDBJ whole genome shotgun (WGS) entry which is preliminary data.</text>
</comment>
<sequence>MYWVLNDWNYRREMWRIGICGHCDPVAYLDALLQYQALVKMTISKRDIHWDSFHYYRLRDVEIGKYAIRQEL</sequence>
<dbReference type="Proteomes" id="UP000658980">
    <property type="component" value="Unassembled WGS sequence"/>
</dbReference>
<organism evidence="1 2">
    <name type="scientific">Planococcus wigleyi</name>
    <dbReference type="NCBI Taxonomy" id="2762216"/>
    <lineage>
        <taxon>Bacteria</taxon>
        <taxon>Bacillati</taxon>
        <taxon>Bacillota</taxon>
        <taxon>Bacilli</taxon>
        <taxon>Bacillales</taxon>
        <taxon>Caryophanaceae</taxon>
        <taxon>Planococcus</taxon>
    </lineage>
</organism>
<evidence type="ECO:0000313" key="1">
    <source>
        <dbReference type="EMBL" id="MBD8015301.1"/>
    </source>
</evidence>
<name>A0ABR8WE27_9BACL</name>
<evidence type="ECO:0000313" key="2">
    <source>
        <dbReference type="Proteomes" id="UP000658980"/>
    </source>
</evidence>
<dbReference type="RefSeq" id="WP_225218490.1">
    <property type="nucleotide sequence ID" value="NZ_JACSPU010000003.1"/>
</dbReference>
<proteinExistence type="predicted"/>
<accession>A0ABR8WE27</accession>
<keyword evidence="2" id="KW-1185">Reference proteome</keyword>
<dbReference type="EMBL" id="JACSPU010000003">
    <property type="protein sequence ID" value="MBD8015301.1"/>
    <property type="molecule type" value="Genomic_DNA"/>
</dbReference>
<reference evidence="1 2" key="1">
    <citation type="submission" date="2020-08" db="EMBL/GenBank/DDBJ databases">
        <title>A Genomic Blueprint of the Chicken Gut Microbiome.</title>
        <authorList>
            <person name="Gilroy R."/>
            <person name="Ravi A."/>
            <person name="Getino M."/>
            <person name="Pursley I."/>
            <person name="Horton D.L."/>
            <person name="Alikhan N.-F."/>
            <person name="Baker D."/>
            <person name="Gharbi K."/>
            <person name="Hall N."/>
            <person name="Watson M."/>
            <person name="Adriaenssens E.M."/>
            <person name="Foster-Nyarko E."/>
            <person name="Jarju S."/>
            <person name="Secka A."/>
            <person name="Antonio M."/>
            <person name="Oren A."/>
            <person name="Chaudhuri R."/>
            <person name="La Ragione R.M."/>
            <person name="Hildebrand F."/>
            <person name="Pallen M.J."/>
        </authorList>
    </citation>
    <scope>NUCLEOTIDE SEQUENCE [LARGE SCALE GENOMIC DNA]</scope>
    <source>
        <strain evidence="1 2">Sa1BUA13</strain>
    </source>
</reference>